<dbReference type="PANTHER" id="PTHR33057:SF175">
    <property type="entry name" value="TRANSCRIPTION REPRESSOR OFP12"/>
    <property type="match status" value="1"/>
</dbReference>
<keyword evidence="2 6" id="KW-0678">Repressor</keyword>
<evidence type="ECO:0000313" key="8">
    <source>
        <dbReference type="EMBL" id="KAF5183077.1"/>
    </source>
</evidence>
<dbReference type="GO" id="GO:0005634">
    <property type="term" value="C:nucleus"/>
    <property type="evidence" value="ECO:0007669"/>
    <property type="project" value="UniProtKB-SubCell"/>
</dbReference>
<dbReference type="GO" id="GO:0045892">
    <property type="term" value="P:negative regulation of DNA-templated transcription"/>
    <property type="evidence" value="ECO:0007669"/>
    <property type="project" value="UniProtKB-UniRule"/>
</dbReference>
<sequence length="234" mass="26059">MPRILGKKLQFCFLEPKDPNSSPKFTSTPFSQNDHNHLSTSASTMKKLENLNHIPTFYDLPSSSSTSKSFTPSTSEFFSSDSDSDTHITTAAPDLATIFASQRFFISSPGLSNSILESIDLKEDALPPSPTFPESIVGGIPMTTYSPDPYIDFRQSMVEMIEANELFNVKEDWDSIHKLLLCYLALNPKDTHKYIIAAFTDVFITTLTPSVSETTTRRKSDVSDYCSVSSRLVQ</sequence>
<keyword evidence="3 6" id="KW-0805">Transcription regulation</keyword>
<name>A0A7J6VE90_THATH</name>
<accession>A0A7J6VE90</accession>
<organism evidence="8 9">
    <name type="scientific">Thalictrum thalictroides</name>
    <name type="common">Rue-anemone</name>
    <name type="synonym">Anemone thalictroides</name>
    <dbReference type="NCBI Taxonomy" id="46969"/>
    <lineage>
        <taxon>Eukaryota</taxon>
        <taxon>Viridiplantae</taxon>
        <taxon>Streptophyta</taxon>
        <taxon>Embryophyta</taxon>
        <taxon>Tracheophyta</taxon>
        <taxon>Spermatophyta</taxon>
        <taxon>Magnoliopsida</taxon>
        <taxon>Ranunculales</taxon>
        <taxon>Ranunculaceae</taxon>
        <taxon>Thalictroideae</taxon>
        <taxon>Thalictrum</taxon>
    </lineage>
</organism>
<evidence type="ECO:0000256" key="6">
    <source>
        <dbReference type="RuleBase" id="RU367028"/>
    </source>
</evidence>
<feature type="domain" description="OVATE" evidence="7">
    <location>
        <begin position="142"/>
        <end position="205"/>
    </location>
</feature>
<comment type="subcellular location">
    <subcellularLocation>
        <location evidence="1 6">Nucleus</location>
    </subcellularLocation>
</comment>
<evidence type="ECO:0000256" key="1">
    <source>
        <dbReference type="ARBA" id="ARBA00004123"/>
    </source>
</evidence>
<dbReference type="EMBL" id="JABWDY010033964">
    <property type="protein sequence ID" value="KAF5183077.1"/>
    <property type="molecule type" value="Genomic_DNA"/>
</dbReference>
<dbReference type="Pfam" id="PF04844">
    <property type="entry name" value="Ovate"/>
    <property type="match status" value="1"/>
</dbReference>
<protein>
    <recommendedName>
        <fullName evidence="6">Transcription repressor</fullName>
    </recommendedName>
    <alternativeName>
        <fullName evidence="6">Ovate family protein</fullName>
    </alternativeName>
</protein>
<evidence type="ECO:0000256" key="2">
    <source>
        <dbReference type="ARBA" id="ARBA00022491"/>
    </source>
</evidence>
<dbReference type="AlphaFoldDB" id="A0A7J6VE90"/>
<gene>
    <name evidence="8" type="ORF">FRX31_027336</name>
</gene>
<proteinExistence type="predicted"/>
<evidence type="ECO:0000313" key="9">
    <source>
        <dbReference type="Proteomes" id="UP000554482"/>
    </source>
</evidence>
<evidence type="ECO:0000259" key="7">
    <source>
        <dbReference type="PROSITE" id="PS51754"/>
    </source>
</evidence>
<dbReference type="PROSITE" id="PS51754">
    <property type="entry name" value="OVATE"/>
    <property type="match status" value="1"/>
</dbReference>
<keyword evidence="5 6" id="KW-0539">Nucleus</keyword>
<dbReference type="PANTHER" id="PTHR33057">
    <property type="entry name" value="TRANSCRIPTION REPRESSOR OFP7-RELATED"/>
    <property type="match status" value="1"/>
</dbReference>
<dbReference type="InterPro" id="IPR006458">
    <property type="entry name" value="Ovate_C"/>
</dbReference>
<comment type="caution">
    <text evidence="8">The sequence shown here is derived from an EMBL/GenBank/DDBJ whole genome shotgun (WGS) entry which is preliminary data.</text>
</comment>
<dbReference type="NCBIfam" id="TIGR01568">
    <property type="entry name" value="A_thal_3678"/>
    <property type="match status" value="1"/>
</dbReference>
<keyword evidence="9" id="KW-1185">Reference proteome</keyword>
<comment type="function">
    <text evidence="6">Transcriptional repressor that regulates multiple aspects of plant growth and development.</text>
</comment>
<dbReference type="Proteomes" id="UP000554482">
    <property type="component" value="Unassembled WGS sequence"/>
</dbReference>
<reference evidence="8 9" key="1">
    <citation type="submission" date="2020-06" db="EMBL/GenBank/DDBJ databases">
        <title>Transcriptomic and genomic resources for Thalictrum thalictroides and T. hernandezii: Facilitating candidate gene discovery in an emerging model plant lineage.</title>
        <authorList>
            <person name="Arias T."/>
            <person name="Riano-Pachon D.M."/>
            <person name="Di Stilio V.S."/>
        </authorList>
    </citation>
    <scope>NUCLEOTIDE SEQUENCE [LARGE SCALE GENOMIC DNA]</scope>
    <source>
        <strain evidence="9">cv. WT478/WT964</strain>
        <tissue evidence="8">Leaves</tissue>
    </source>
</reference>
<dbReference type="OrthoDB" id="690912at2759"/>
<evidence type="ECO:0000256" key="4">
    <source>
        <dbReference type="ARBA" id="ARBA00023163"/>
    </source>
</evidence>
<keyword evidence="4 6" id="KW-0804">Transcription</keyword>
<dbReference type="InterPro" id="IPR038933">
    <property type="entry name" value="Ovate"/>
</dbReference>
<evidence type="ECO:0000256" key="5">
    <source>
        <dbReference type="ARBA" id="ARBA00023242"/>
    </source>
</evidence>
<evidence type="ECO:0000256" key="3">
    <source>
        <dbReference type="ARBA" id="ARBA00023015"/>
    </source>
</evidence>